<dbReference type="EMBL" id="CM042884">
    <property type="protein sequence ID" value="KAI4370078.1"/>
    <property type="molecule type" value="Genomic_DNA"/>
</dbReference>
<evidence type="ECO:0000313" key="2">
    <source>
        <dbReference type="Proteomes" id="UP001057402"/>
    </source>
</evidence>
<sequence>MATTMPSLGYAGCNSGQTTIREYGIYLNATKRRKLAFKLKSDFLFQTVTRESFGNSKCISQFGETSLIHGHLGASSRRAITPVSAIWEYKDDPLASGYCSPENIHSMPKKFKSGGIAHELWIEQPENIPTCLATKPYNKSAVSNYFKKLKPCK</sequence>
<reference evidence="2" key="1">
    <citation type="journal article" date="2023" name="Front. Plant Sci.">
        <title>Chromosomal-level genome assembly of Melastoma candidum provides insights into trichome evolution.</title>
        <authorList>
            <person name="Zhong Y."/>
            <person name="Wu W."/>
            <person name="Sun C."/>
            <person name="Zou P."/>
            <person name="Liu Y."/>
            <person name="Dai S."/>
            <person name="Zhou R."/>
        </authorList>
    </citation>
    <scope>NUCLEOTIDE SEQUENCE [LARGE SCALE GENOMIC DNA]</scope>
</reference>
<dbReference type="Proteomes" id="UP001057402">
    <property type="component" value="Chromosome 5"/>
</dbReference>
<proteinExistence type="predicted"/>
<protein>
    <submittedName>
        <fullName evidence="1">Uncharacterized protein</fullName>
    </submittedName>
</protein>
<organism evidence="1 2">
    <name type="scientific">Melastoma candidum</name>
    <dbReference type="NCBI Taxonomy" id="119954"/>
    <lineage>
        <taxon>Eukaryota</taxon>
        <taxon>Viridiplantae</taxon>
        <taxon>Streptophyta</taxon>
        <taxon>Embryophyta</taxon>
        <taxon>Tracheophyta</taxon>
        <taxon>Spermatophyta</taxon>
        <taxon>Magnoliopsida</taxon>
        <taxon>eudicotyledons</taxon>
        <taxon>Gunneridae</taxon>
        <taxon>Pentapetalae</taxon>
        <taxon>rosids</taxon>
        <taxon>malvids</taxon>
        <taxon>Myrtales</taxon>
        <taxon>Melastomataceae</taxon>
        <taxon>Melastomatoideae</taxon>
        <taxon>Melastomateae</taxon>
        <taxon>Melastoma</taxon>
    </lineage>
</organism>
<gene>
    <name evidence="1" type="ORF">MLD38_018462</name>
</gene>
<comment type="caution">
    <text evidence="1">The sequence shown here is derived from an EMBL/GenBank/DDBJ whole genome shotgun (WGS) entry which is preliminary data.</text>
</comment>
<keyword evidence="2" id="KW-1185">Reference proteome</keyword>
<name>A0ACB9QTT4_9MYRT</name>
<accession>A0ACB9QTT4</accession>
<evidence type="ECO:0000313" key="1">
    <source>
        <dbReference type="EMBL" id="KAI4370078.1"/>
    </source>
</evidence>